<organism evidence="2 3">
    <name type="scientific">Candolleomyces aberdarensis</name>
    <dbReference type="NCBI Taxonomy" id="2316362"/>
    <lineage>
        <taxon>Eukaryota</taxon>
        <taxon>Fungi</taxon>
        <taxon>Dikarya</taxon>
        <taxon>Basidiomycota</taxon>
        <taxon>Agaricomycotina</taxon>
        <taxon>Agaricomycetes</taxon>
        <taxon>Agaricomycetidae</taxon>
        <taxon>Agaricales</taxon>
        <taxon>Agaricineae</taxon>
        <taxon>Psathyrellaceae</taxon>
        <taxon>Candolleomyces</taxon>
    </lineage>
</organism>
<evidence type="ECO:0000313" key="2">
    <source>
        <dbReference type="EMBL" id="RXW17725.1"/>
    </source>
</evidence>
<keyword evidence="3" id="KW-1185">Reference proteome</keyword>
<protein>
    <recommendedName>
        <fullName evidence="4">Myb/SANT-like domain-containing protein</fullName>
    </recommendedName>
</protein>
<evidence type="ECO:0000256" key="1">
    <source>
        <dbReference type="SAM" id="MobiDB-lite"/>
    </source>
</evidence>
<name>A0A4Q2DGR2_9AGAR</name>
<evidence type="ECO:0008006" key="4">
    <source>
        <dbReference type="Google" id="ProtNLM"/>
    </source>
</evidence>
<proteinExistence type="predicted"/>
<feature type="region of interest" description="Disordered" evidence="1">
    <location>
        <begin position="239"/>
        <end position="260"/>
    </location>
</feature>
<feature type="region of interest" description="Disordered" evidence="1">
    <location>
        <begin position="40"/>
        <end position="62"/>
    </location>
</feature>
<evidence type="ECO:0000313" key="3">
    <source>
        <dbReference type="Proteomes" id="UP000290288"/>
    </source>
</evidence>
<accession>A0A4Q2DGR2</accession>
<dbReference type="EMBL" id="SDEE01000317">
    <property type="protein sequence ID" value="RXW17725.1"/>
    <property type="molecule type" value="Genomic_DNA"/>
</dbReference>
<feature type="compositionally biased region" description="Acidic residues" evidence="1">
    <location>
        <begin position="354"/>
        <end position="368"/>
    </location>
</feature>
<dbReference type="Proteomes" id="UP000290288">
    <property type="component" value="Unassembled WGS sequence"/>
</dbReference>
<dbReference type="AlphaFoldDB" id="A0A4Q2DGR2"/>
<gene>
    <name evidence="2" type="ORF">EST38_g8135</name>
</gene>
<dbReference type="OrthoDB" id="3211402at2759"/>
<feature type="compositionally biased region" description="Pro residues" evidence="1">
    <location>
        <begin position="240"/>
        <end position="251"/>
    </location>
</feature>
<reference evidence="2 3" key="1">
    <citation type="submission" date="2019-01" db="EMBL/GenBank/DDBJ databases">
        <title>Draft genome sequence of Psathyrella aberdarensis IHI B618.</title>
        <authorList>
            <person name="Buettner E."/>
            <person name="Kellner H."/>
        </authorList>
    </citation>
    <scope>NUCLEOTIDE SEQUENCE [LARGE SCALE GENOMIC DNA]</scope>
    <source>
        <strain evidence="2 3">IHI B618</strain>
    </source>
</reference>
<sequence>MSTPPNNATSTTTAKPKLPEINWTANHYEMLHKLLTETEKPENRSVFYGKENKDDNTSGDSKNKVCKRIAEAIVPELFVQNPTAIAKRITTKIKNVYSTYKELSMRLRKTGEGLGGQDSGLGGTQLDFYISADGPDDTTPVEARNIWDQLVAELPVFPRLHRLLGARPNVVPIVVTTPMGPNGQETIWHQRPYCPPVINDENIDPVLHEEQARQEQLNVNPPSPPRTTSAFGTVTTNTIPTPPPSTLPPATPATRAPKPSSGIAKAFQKASSTIPQKRNHTAVDQLVDVQRDAVNMMHQNNMMKNANDTRAQLLAEYQAGIWTVAQYKRQLRKLIVPHHPAKIRRVESVSGSSDTDDIPSSDPVVEDE</sequence>
<feature type="region of interest" description="Disordered" evidence="1">
    <location>
        <begin position="346"/>
        <end position="368"/>
    </location>
</feature>
<comment type="caution">
    <text evidence="2">The sequence shown here is derived from an EMBL/GenBank/DDBJ whole genome shotgun (WGS) entry which is preliminary data.</text>
</comment>